<evidence type="ECO:0000256" key="4">
    <source>
        <dbReference type="ARBA" id="ARBA00023082"/>
    </source>
</evidence>
<evidence type="ECO:0000256" key="5">
    <source>
        <dbReference type="ARBA" id="ARBA00023125"/>
    </source>
</evidence>
<gene>
    <name evidence="10" type="ORF">H9754_00550</name>
</gene>
<dbReference type="GO" id="GO:0006352">
    <property type="term" value="P:DNA-templated transcription initiation"/>
    <property type="evidence" value="ECO:0007669"/>
    <property type="project" value="InterPro"/>
</dbReference>
<dbReference type="InterPro" id="IPR007627">
    <property type="entry name" value="RNA_pol_sigma70_r2"/>
</dbReference>
<dbReference type="Pfam" id="PF00196">
    <property type="entry name" value="GerE"/>
    <property type="match status" value="1"/>
</dbReference>
<evidence type="ECO:0000313" key="11">
    <source>
        <dbReference type="Proteomes" id="UP000823904"/>
    </source>
</evidence>
<evidence type="ECO:0000256" key="3">
    <source>
        <dbReference type="ARBA" id="ARBA00023015"/>
    </source>
</evidence>
<dbReference type="InterPro" id="IPR016032">
    <property type="entry name" value="Sig_transdc_resp-reg_C-effctor"/>
</dbReference>
<sequence>MNGKKESSDQELLRKIRKGNNEAMEELLEKYRGLVRTEARKFFLAGGDEEDLIQEGMIGLFKAIQSYEEEKDTAFSTFAVLCIRRQIYTTVTASNRKKHSPLNHYISIFGEQGETEEGKLDNALGDPVDNPEDLMLQKEAIQDYYNEMNQKLSRFEKQVMEYYLKGDNYTEIARKLGKTNKSIDNAIQRIRRKLNQDS</sequence>
<dbReference type="GO" id="GO:0016987">
    <property type="term" value="F:sigma factor activity"/>
    <property type="evidence" value="ECO:0007669"/>
    <property type="project" value="UniProtKB-KW"/>
</dbReference>
<comment type="caution">
    <text evidence="10">The sequence shown here is derived from an EMBL/GenBank/DDBJ whole genome shotgun (WGS) entry which is preliminary data.</text>
</comment>
<keyword evidence="5" id="KW-0238">DNA-binding</keyword>
<keyword evidence="6" id="KW-0804">Transcription</keyword>
<evidence type="ECO:0000256" key="8">
    <source>
        <dbReference type="SAM" id="Coils"/>
    </source>
</evidence>
<dbReference type="InterPro" id="IPR013325">
    <property type="entry name" value="RNA_pol_sigma_r2"/>
</dbReference>
<feature type="coiled-coil region" evidence="8">
    <location>
        <begin position="138"/>
        <end position="165"/>
    </location>
</feature>
<dbReference type="AlphaFoldDB" id="A0A9D2PE87"/>
<dbReference type="PIRSF" id="PIRSF002939">
    <property type="entry name" value="RNA_polymerase_sigma-H_factor"/>
    <property type="match status" value="1"/>
</dbReference>
<dbReference type="InterPro" id="IPR016371">
    <property type="entry name" value="RNA_pol_sigma-H_factor"/>
</dbReference>
<dbReference type="PROSITE" id="PS00715">
    <property type="entry name" value="SIGMA70_1"/>
    <property type="match status" value="1"/>
</dbReference>
<proteinExistence type="inferred from homology"/>
<dbReference type="PANTHER" id="PTHR30385">
    <property type="entry name" value="SIGMA FACTOR F FLAGELLAR"/>
    <property type="match status" value="1"/>
</dbReference>
<dbReference type="NCBIfam" id="TIGR02937">
    <property type="entry name" value="sigma70-ECF"/>
    <property type="match status" value="1"/>
</dbReference>
<reference evidence="10" key="2">
    <citation type="submission" date="2021-04" db="EMBL/GenBank/DDBJ databases">
        <authorList>
            <person name="Gilroy R."/>
        </authorList>
    </citation>
    <scope>NUCLEOTIDE SEQUENCE</scope>
    <source>
        <strain evidence="10">ChiSjej3B21-8574</strain>
    </source>
</reference>
<evidence type="ECO:0000259" key="9">
    <source>
        <dbReference type="PROSITE" id="PS00715"/>
    </source>
</evidence>
<comment type="similarity">
    <text evidence="1">Belongs to the sigma-70 factor family.</text>
</comment>
<dbReference type="Gene3D" id="1.10.10.10">
    <property type="entry name" value="Winged helix-like DNA-binding domain superfamily/Winged helix DNA-binding domain"/>
    <property type="match status" value="1"/>
</dbReference>
<dbReference type="InterPro" id="IPR000792">
    <property type="entry name" value="Tscrpt_reg_LuxR_C"/>
</dbReference>
<keyword evidence="3" id="KW-0805">Transcription regulation</keyword>
<dbReference type="Proteomes" id="UP000823904">
    <property type="component" value="Unassembled WGS sequence"/>
</dbReference>
<dbReference type="Gene3D" id="1.20.120.1810">
    <property type="match status" value="1"/>
</dbReference>
<dbReference type="GO" id="GO:0003677">
    <property type="term" value="F:DNA binding"/>
    <property type="evidence" value="ECO:0007669"/>
    <property type="project" value="UniProtKB-KW"/>
</dbReference>
<protein>
    <recommendedName>
        <fullName evidence="2">RNA polymerase sigma factor SigS</fullName>
    </recommendedName>
</protein>
<evidence type="ECO:0000256" key="2">
    <source>
        <dbReference type="ARBA" id="ARBA00021245"/>
    </source>
</evidence>
<dbReference type="EMBL" id="DWWD01000005">
    <property type="protein sequence ID" value="HJC49067.1"/>
    <property type="molecule type" value="Genomic_DNA"/>
</dbReference>
<dbReference type="InterPro" id="IPR014284">
    <property type="entry name" value="RNA_pol_sigma-70_dom"/>
</dbReference>
<evidence type="ECO:0000256" key="1">
    <source>
        <dbReference type="ARBA" id="ARBA00007788"/>
    </source>
</evidence>
<accession>A0A9D2PE87</accession>
<evidence type="ECO:0000256" key="7">
    <source>
        <dbReference type="ARBA" id="ARBA00024701"/>
    </source>
</evidence>
<dbReference type="InterPro" id="IPR036388">
    <property type="entry name" value="WH-like_DNA-bd_sf"/>
</dbReference>
<evidence type="ECO:0000313" key="10">
    <source>
        <dbReference type="EMBL" id="HJC49067.1"/>
    </source>
</evidence>
<organism evidence="10 11">
    <name type="scientific">Candidatus Anaerostipes avistercoris</name>
    <dbReference type="NCBI Taxonomy" id="2838462"/>
    <lineage>
        <taxon>Bacteria</taxon>
        <taxon>Bacillati</taxon>
        <taxon>Bacillota</taxon>
        <taxon>Clostridia</taxon>
        <taxon>Lachnospirales</taxon>
        <taxon>Lachnospiraceae</taxon>
        <taxon>Anaerostipes</taxon>
    </lineage>
</organism>
<dbReference type="PANTHER" id="PTHR30385:SF1">
    <property type="entry name" value="RNA POLYMERASE SIGMA-H FACTOR"/>
    <property type="match status" value="1"/>
</dbReference>
<dbReference type="SUPFAM" id="SSF46894">
    <property type="entry name" value="C-terminal effector domain of the bipartite response regulators"/>
    <property type="match status" value="1"/>
</dbReference>
<dbReference type="SUPFAM" id="SSF88946">
    <property type="entry name" value="Sigma2 domain of RNA polymerase sigma factors"/>
    <property type="match status" value="1"/>
</dbReference>
<evidence type="ECO:0000256" key="6">
    <source>
        <dbReference type="ARBA" id="ARBA00023163"/>
    </source>
</evidence>
<keyword evidence="8" id="KW-0175">Coiled coil</keyword>
<dbReference type="PRINTS" id="PR00046">
    <property type="entry name" value="SIGMA70FCT"/>
</dbReference>
<dbReference type="InterPro" id="IPR000943">
    <property type="entry name" value="RNA_pol_sigma70"/>
</dbReference>
<keyword evidence="4" id="KW-0731">Sigma factor</keyword>
<reference evidence="10" key="1">
    <citation type="journal article" date="2021" name="PeerJ">
        <title>Extensive microbial diversity within the chicken gut microbiome revealed by metagenomics and culture.</title>
        <authorList>
            <person name="Gilroy R."/>
            <person name="Ravi A."/>
            <person name="Getino M."/>
            <person name="Pursley I."/>
            <person name="Horton D.L."/>
            <person name="Alikhan N.F."/>
            <person name="Baker D."/>
            <person name="Gharbi K."/>
            <person name="Hall N."/>
            <person name="Watson M."/>
            <person name="Adriaenssens E.M."/>
            <person name="Foster-Nyarko E."/>
            <person name="Jarju S."/>
            <person name="Secka A."/>
            <person name="Antonio M."/>
            <person name="Oren A."/>
            <person name="Chaudhuri R.R."/>
            <person name="La Ragione R."/>
            <person name="Hildebrand F."/>
            <person name="Pallen M.J."/>
        </authorList>
    </citation>
    <scope>NUCLEOTIDE SEQUENCE</scope>
    <source>
        <strain evidence="10">ChiSjej3B21-8574</strain>
    </source>
</reference>
<comment type="function">
    <text evidence="7">Sigma factors are initiation factors that promote the attachment of RNA polymerase to specific initiation sites and are then released. Sigma-S contributes to the protection against external stress, thus playing a role in cellular fitness and survival.</text>
</comment>
<feature type="domain" description="RNA polymerase sigma-70" evidence="9">
    <location>
        <begin position="51"/>
        <end position="64"/>
    </location>
</feature>
<dbReference type="Pfam" id="PF04542">
    <property type="entry name" value="Sigma70_r2"/>
    <property type="match status" value="1"/>
</dbReference>
<name>A0A9D2PE87_9FIRM</name>